<protein>
    <submittedName>
        <fullName evidence="2">Ecotin</fullName>
    </submittedName>
</protein>
<keyword evidence="3" id="KW-1185">Reference proteome</keyword>
<comment type="similarity">
    <text evidence="1">Belongs to the protease inhibitor I11 (ecotin) family.</text>
</comment>
<evidence type="ECO:0000256" key="1">
    <source>
        <dbReference type="ARBA" id="ARBA00010558"/>
    </source>
</evidence>
<name>A0ABM5MSE8_RICCA</name>
<dbReference type="InterPro" id="IPR036198">
    <property type="entry name" value="Ecotin_sf"/>
</dbReference>
<dbReference type="Pfam" id="PF03974">
    <property type="entry name" value="Ecotin"/>
    <property type="match status" value="1"/>
</dbReference>
<dbReference type="Proteomes" id="UP000007878">
    <property type="component" value="Chromosome"/>
</dbReference>
<organism evidence="2 3">
    <name type="scientific">Rickettsia canadensis str. CA410</name>
    <dbReference type="NCBI Taxonomy" id="1105107"/>
    <lineage>
        <taxon>Bacteria</taxon>
        <taxon>Pseudomonadati</taxon>
        <taxon>Pseudomonadota</taxon>
        <taxon>Alphaproteobacteria</taxon>
        <taxon>Rickettsiales</taxon>
        <taxon>Rickettsiaceae</taxon>
        <taxon>Rickettsieae</taxon>
        <taxon>Rickettsia</taxon>
        <taxon>belli group</taxon>
    </lineage>
</organism>
<dbReference type="EMBL" id="CP003304">
    <property type="protein sequence ID" value="AFB21369.1"/>
    <property type="molecule type" value="Genomic_DNA"/>
</dbReference>
<reference evidence="3" key="1">
    <citation type="submission" date="2012-02" db="EMBL/GenBank/DDBJ databases">
        <title>Complete genome sequence of Rickettsia parkeri strain Portsmouth.</title>
        <authorList>
            <person name="Johnson S.L."/>
            <person name="Munk A.C."/>
            <person name="Han S."/>
            <person name="Bruce D.C."/>
            <person name="Dasch G.A."/>
        </authorList>
    </citation>
    <scope>NUCLEOTIDE SEQUENCE [LARGE SCALE GENOMIC DNA]</scope>
    <source>
        <strain evidence="3">CA410</strain>
    </source>
</reference>
<evidence type="ECO:0000313" key="2">
    <source>
        <dbReference type="EMBL" id="AFB21369.1"/>
    </source>
</evidence>
<dbReference type="Gene3D" id="2.60.40.550">
    <property type="entry name" value="Ecotin"/>
    <property type="match status" value="1"/>
</dbReference>
<gene>
    <name evidence="2" type="ORF">RCA_04060</name>
</gene>
<accession>A0ABM5MSE8</accession>
<evidence type="ECO:0000313" key="3">
    <source>
        <dbReference type="Proteomes" id="UP000007878"/>
    </source>
</evidence>
<sequence length="65" mass="7380">MQTTKNAMQDCKNVWFGGKLETKALEGLGSHYYVINQVSYQTTSTIMAYPNLKATIQTGKCIFRR</sequence>
<proteinExistence type="inferred from homology"/>
<dbReference type="InterPro" id="IPR005658">
    <property type="entry name" value="Prot_inh_ecotin"/>
</dbReference>
<dbReference type="SUPFAM" id="SSF49772">
    <property type="entry name" value="Ecotin, trypsin inhibitor"/>
    <property type="match status" value="1"/>
</dbReference>